<accession>A0AAQ3RGT5</accession>
<evidence type="ECO:0000313" key="3">
    <source>
        <dbReference type="Proteomes" id="UP001374535"/>
    </source>
</evidence>
<dbReference type="Proteomes" id="UP001374535">
    <property type="component" value="Chromosome 11"/>
</dbReference>
<proteinExistence type="predicted"/>
<protein>
    <submittedName>
        <fullName evidence="2">Uncharacterized protein</fullName>
    </submittedName>
</protein>
<feature type="region of interest" description="Disordered" evidence="1">
    <location>
        <begin position="1"/>
        <end position="26"/>
    </location>
</feature>
<dbReference type="AlphaFoldDB" id="A0AAQ3RGT5"/>
<keyword evidence="3" id="KW-1185">Reference proteome</keyword>
<gene>
    <name evidence="2" type="ORF">V8G54_037761</name>
</gene>
<evidence type="ECO:0000313" key="2">
    <source>
        <dbReference type="EMBL" id="WVY92247.1"/>
    </source>
</evidence>
<organism evidence="2 3">
    <name type="scientific">Vigna mungo</name>
    <name type="common">Black gram</name>
    <name type="synonym">Phaseolus mungo</name>
    <dbReference type="NCBI Taxonomy" id="3915"/>
    <lineage>
        <taxon>Eukaryota</taxon>
        <taxon>Viridiplantae</taxon>
        <taxon>Streptophyta</taxon>
        <taxon>Embryophyta</taxon>
        <taxon>Tracheophyta</taxon>
        <taxon>Spermatophyta</taxon>
        <taxon>Magnoliopsida</taxon>
        <taxon>eudicotyledons</taxon>
        <taxon>Gunneridae</taxon>
        <taxon>Pentapetalae</taxon>
        <taxon>rosids</taxon>
        <taxon>fabids</taxon>
        <taxon>Fabales</taxon>
        <taxon>Fabaceae</taxon>
        <taxon>Papilionoideae</taxon>
        <taxon>50 kb inversion clade</taxon>
        <taxon>NPAAA clade</taxon>
        <taxon>indigoferoid/millettioid clade</taxon>
        <taxon>Phaseoleae</taxon>
        <taxon>Vigna</taxon>
    </lineage>
</organism>
<name>A0AAQ3RGT5_VIGMU</name>
<sequence>MANLARLNDEGVEGGDGVEGDDEVGGDFEQVHEGQEDGDAVEVNCVVDYDLEELHEGQEAGDGVQVDVEVDGDVEELHEVEGFVEDEVSLYSWSSSSDEGDVQENNEAEEGLVDVRVDCDIDDDVDGNAEVEVQSLSDEEWKSEELLSGCDSDEDDNDIEGYGRFEKQDILDVVKGYALENGRNINALVQKENANGDYTLVIWRLREFNLKLLDAKWLSKKLLKTKFVNKFKGSGTLGYLGVWLIEPKLLLVMWRAATVSHPENWEREMKNIKDVNEDAFKHLIAIPPR</sequence>
<reference evidence="2 3" key="1">
    <citation type="journal article" date="2023" name="Life. Sci Alliance">
        <title>Evolutionary insights into 3D genome organization and epigenetic landscape of Vigna mungo.</title>
        <authorList>
            <person name="Junaid A."/>
            <person name="Singh B."/>
            <person name="Bhatia S."/>
        </authorList>
    </citation>
    <scope>NUCLEOTIDE SEQUENCE [LARGE SCALE GENOMIC DNA]</scope>
    <source>
        <strain evidence="2">Urdbean</strain>
    </source>
</reference>
<dbReference type="EMBL" id="CP144690">
    <property type="protein sequence ID" value="WVY92247.1"/>
    <property type="molecule type" value="Genomic_DNA"/>
</dbReference>
<feature type="compositionally biased region" description="Acidic residues" evidence="1">
    <location>
        <begin position="10"/>
        <end position="26"/>
    </location>
</feature>
<evidence type="ECO:0000256" key="1">
    <source>
        <dbReference type="SAM" id="MobiDB-lite"/>
    </source>
</evidence>